<reference evidence="1" key="1">
    <citation type="journal article" date="2020" name="Phytopathology">
        <title>Genome sequence and comparative analysis of Colletotrichum gloeosporioides isolated from Liriodendron leaves.</title>
        <authorList>
            <person name="Fu F.F."/>
            <person name="Hao Z."/>
            <person name="Wang P."/>
            <person name="Lu Y."/>
            <person name="Xue L.J."/>
            <person name="Wei G."/>
            <person name="Tian Y."/>
            <person name="Baishi H."/>
            <person name="Xu H."/>
            <person name="Shi J."/>
            <person name="Cheng T."/>
            <person name="Wang G."/>
            <person name="Yi Y."/>
            <person name="Chen J."/>
        </authorList>
    </citation>
    <scope>NUCLEOTIDE SEQUENCE</scope>
    <source>
        <strain evidence="1">Lc1</strain>
    </source>
</reference>
<dbReference type="EMBL" id="WVTB01000086">
    <property type="protein sequence ID" value="KAF3799145.1"/>
    <property type="molecule type" value="Genomic_DNA"/>
</dbReference>
<dbReference type="RefSeq" id="XP_045258305.1">
    <property type="nucleotide sequence ID" value="XM_045415132.1"/>
</dbReference>
<dbReference type="GeneID" id="69022434"/>
<organism evidence="1 2">
    <name type="scientific">Colletotrichum gloeosporioides</name>
    <name type="common">Anthracnose fungus</name>
    <name type="synonym">Glomerella cingulata</name>
    <dbReference type="NCBI Taxonomy" id="474922"/>
    <lineage>
        <taxon>Eukaryota</taxon>
        <taxon>Fungi</taxon>
        <taxon>Dikarya</taxon>
        <taxon>Ascomycota</taxon>
        <taxon>Pezizomycotina</taxon>
        <taxon>Sordariomycetes</taxon>
        <taxon>Hypocreomycetidae</taxon>
        <taxon>Glomerellales</taxon>
        <taxon>Glomerellaceae</taxon>
        <taxon>Colletotrichum</taxon>
        <taxon>Colletotrichum gloeosporioides species complex</taxon>
    </lineage>
</organism>
<dbReference type="AlphaFoldDB" id="A0A8H4FEN9"/>
<comment type="caution">
    <text evidence="1">The sequence shown here is derived from an EMBL/GenBank/DDBJ whole genome shotgun (WGS) entry which is preliminary data.</text>
</comment>
<protein>
    <submittedName>
        <fullName evidence="1">Uncharacterized protein</fullName>
    </submittedName>
</protein>
<keyword evidence="2" id="KW-1185">Reference proteome</keyword>
<evidence type="ECO:0000313" key="1">
    <source>
        <dbReference type="EMBL" id="KAF3799145.1"/>
    </source>
</evidence>
<proteinExistence type="predicted"/>
<reference evidence="1" key="2">
    <citation type="submission" date="2020-03" db="EMBL/GenBank/DDBJ databases">
        <authorList>
            <person name="Fu F.-F."/>
            <person name="Chen J."/>
        </authorList>
    </citation>
    <scope>NUCLEOTIDE SEQUENCE</scope>
    <source>
        <strain evidence="1">Lc1</strain>
    </source>
</reference>
<evidence type="ECO:0000313" key="2">
    <source>
        <dbReference type="Proteomes" id="UP000613401"/>
    </source>
</evidence>
<dbReference type="Proteomes" id="UP000613401">
    <property type="component" value="Unassembled WGS sequence"/>
</dbReference>
<sequence>MANYCQYHTLLDDVSLSAQGYSLSISLLTICLLDGEILDNGVGGPQTSGLSISKILRKSIFRHQSTTQRLTFNEGCRLTDVSVISKGIATRGHLWRLGPIIDTTKFRRNLPRINEPKGRLTLI</sequence>
<name>A0A8H4FEN9_COLGL</name>
<accession>A0A8H4FEN9</accession>
<gene>
    <name evidence="1" type="ORF">GCG54_00015329</name>
</gene>